<dbReference type="Pfam" id="PF09184">
    <property type="entry name" value="PPP4R2"/>
    <property type="match status" value="1"/>
</dbReference>
<accession>A0ABP0EEX0</accession>
<reference evidence="3 4" key="1">
    <citation type="submission" date="2024-01" db="EMBL/GenBank/DDBJ databases">
        <authorList>
            <consortium name="Genoscope - CEA"/>
            <person name="William W."/>
        </authorList>
    </citation>
    <scope>NUCLEOTIDE SEQUENCE [LARGE SCALE GENOMIC DNA]</scope>
    <source>
        <strain evidence="3 4">29B2s-10</strain>
    </source>
</reference>
<dbReference type="PANTHER" id="PTHR16487">
    <property type="entry name" value="PPP4R2-RELATED PROTEIN"/>
    <property type="match status" value="1"/>
</dbReference>
<evidence type="ECO:0000313" key="4">
    <source>
        <dbReference type="Proteomes" id="UP001497600"/>
    </source>
</evidence>
<dbReference type="Proteomes" id="UP001497600">
    <property type="component" value="Chromosome E"/>
</dbReference>
<name>A0ABP0EEX0_9ASCO</name>
<comment type="similarity">
    <text evidence="1">Belongs to the PPP4R2 family.</text>
</comment>
<dbReference type="InterPro" id="IPR015267">
    <property type="entry name" value="PPP4R2"/>
</dbReference>
<organism evidence="3 4">
    <name type="scientific">[Candida] anglica</name>
    <dbReference type="NCBI Taxonomy" id="148631"/>
    <lineage>
        <taxon>Eukaryota</taxon>
        <taxon>Fungi</taxon>
        <taxon>Dikarya</taxon>
        <taxon>Ascomycota</taxon>
        <taxon>Saccharomycotina</taxon>
        <taxon>Pichiomycetes</taxon>
        <taxon>Debaryomycetaceae</taxon>
        <taxon>Kurtzmaniella</taxon>
    </lineage>
</organism>
<protein>
    <submittedName>
        <fullName evidence="3">Uncharacterized protein</fullName>
    </submittedName>
</protein>
<feature type="compositionally biased region" description="Basic and acidic residues" evidence="2">
    <location>
        <begin position="221"/>
        <end position="245"/>
    </location>
</feature>
<sequence>MSTHPFHHVNRSEFHILLTPLFTNSMESTLDIALSAIRSTRKFDQDWKLLLPKVTTRICNINAKSPATTTPDDITKQIEVAKQRISNRLSQFPVEPPFTIVRLAELLLAPEEFGYPLTTPQHVLKYFNALSRLVCVSSTVLDFPQPTFHDPKSESSKTSTVTVPTIKMPAGPGTSMMAEEVTVQMVEIPWLQKKAPPASPQTQLPPTSPLRSPMRRRRESKRKETEEPTKRAKTSDSFSEDDHMDISNTTLEDDEQKDRMDISTENILEESERSEVCTPG</sequence>
<dbReference type="EMBL" id="OZ004257">
    <property type="protein sequence ID" value="CAK7908691.1"/>
    <property type="molecule type" value="Genomic_DNA"/>
</dbReference>
<evidence type="ECO:0000256" key="1">
    <source>
        <dbReference type="ARBA" id="ARBA00009207"/>
    </source>
</evidence>
<proteinExistence type="inferred from homology"/>
<feature type="compositionally biased region" description="Basic and acidic residues" evidence="2">
    <location>
        <begin position="270"/>
        <end position="280"/>
    </location>
</feature>
<dbReference type="PANTHER" id="PTHR16487:SF0">
    <property type="entry name" value="PROTEIN PHOSPHATASE 4 REGULATORY SUBUNIT 2-RELATED"/>
    <property type="match status" value="1"/>
</dbReference>
<gene>
    <name evidence="3" type="ORF">CAAN4_E11364</name>
</gene>
<keyword evidence="4" id="KW-1185">Reference proteome</keyword>
<feature type="region of interest" description="Disordered" evidence="2">
    <location>
        <begin position="145"/>
        <end position="173"/>
    </location>
</feature>
<feature type="compositionally biased region" description="Low complexity" evidence="2">
    <location>
        <begin position="156"/>
        <end position="165"/>
    </location>
</feature>
<evidence type="ECO:0000313" key="3">
    <source>
        <dbReference type="EMBL" id="CAK7908691.1"/>
    </source>
</evidence>
<evidence type="ECO:0000256" key="2">
    <source>
        <dbReference type="SAM" id="MobiDB-lite"/>
    </source>
</evidence>
<feature type="region of interest" description="Disordered" evidence="2">
    <location>
        <begin position="194"/>
        <end position="280"/>
    </location>
</feature>